<dbReference type="AlphaFoldDB" id="A0A396RQB2"/>
<dbReference type="RefSeq" id="WP_118862197.1">
    <property type="nucleotide sequence ID" value="NZ_QWLV01000001.1"/>
</dbReference>
<accession>A0A396RQB2</accession>
<reference evidence="3 4" key="1">
    <citation type="submission" date="2018-08" db="EMBL/GenBank/DDBJ databases">
        <title>The multiple taxonomic identification of Sphingomonas gilva.</title>
        <authorList>
            <person name="Zhu D."/>
            <person name="Zheng S."/>
        </authorList>
    </citation>
    <scope>NUCLEOTIDE SEQUENCE [LARGE SCALE GENOMIC DNA]</scope>
    <source>
        <strain evidence="3 4">ZDH117</strain>
    </source>
</reference>
<evidence type="ECO:0000256" key="1">
    <source>
        <dbReference type="SAM" id="MobiDB-lite"/>
    </source>
</evidence>
<feature type="compositionally biased region" description="Pro residues" evidence="1">
    <location>
        <begin position="304"/>
        <end position="316"/>
    </location>
</feature>
<name>A0A396RQB2_9SPHN</name>
<proteinExistence type="predicted"/>
<sequence length="316" mass="33302">MIADPETAPVAVPERRGLGTRALLILLLLALVLGVVLAGLLFSRWDGWRGWFGATRTSAPVTAPAATSQPSATQAVAVPDPYALAEIATRESQLSARIGALESRLALIDTRASAASGHASRAEGLLVAFAARRALDRGLGLGYLEGQLRDRFGATQPRAVAVTIQAARNPVTLEALRIGLDELAPELTTPANETSWWDAVRRELSSLIVLRKTGTPSPRSTDRLARARRMMEGGNVDAALAEVARLPGRDKAAAWMTAARRYIQARRALDVLETAAIVEPQRAAAAAAALPPPPTTTAPAAITAPPPQPAPNQPTE</sequence>
<keyword evidence="2" id="KW-0472">Membrane</keyword>
<evidence type="ECO:0000313" key="4">
    <source>
        <dbReference type="Proteomes" id="UP000266693"/>
    </source>
</evidence>
<dbReference type="OrthoDB" id="7432270at2"/>
<organism evidence="3 4">
    <name type="scientific">Sphingomonas gilva</name>
    <dbReference type="NCBI Taxonomy" id="2305907"/>
    <lineage>
        <taxon>Bacteria</taxon>
        <taxon>Pseudomonadati</taxon>
        <taxon>Pseudomonadota</taxon>
        <taxon>Alphaproteobacteria</taxon>
        <taxon>Sphingomonadales</taxon>
        <taxon>Sphingomonadaceae</taxon>
        <taxon>Sphingomonas</taxon>
    </lineage>
</organism>
<gene>
    <name evidence="3" type="ORF">D1610_00525</name>
</gene>
<keyword evidence="2" id="KW-0812">Transmembrane</keyword>
<dbReference type="Proteomes" id="UP000266693">
    <property type="component" value="Unassembled WGS sequence"/>
</dbReference>
<comment type="caution">
    <text evidence="3">The sequence shown here is derived from an EMBL/GenBank/DDBJ whole genome shotgun (WGS) entry which is preliminary data.</text>
</comment>
<keyword evidence="2" id="KW-1133">Transmembrane helix</keyword>
<evidence type="ECO:0000256" key="2">
    <source>
        <dbReference type="SAM" id="Phobius"/>
    </source>
</evidence>
<protein>
    <submittedName>
        <fullName evidence="3">Uncharacterized protein</fullName>
    </submittedName>
</protein>
<feature type="region of interest" description="Disordered" evidence="1">
    <location>
        <begin position="282"/>
        <end position="316"/>
    </location>
</feature>
<keyword evidence="4" id="KW-1185">Reference proteome</keyword>
<feature type="transmembrane region" description="Helical" evidence="2">
    <location>
        <begin position="22"/>
        <end position="42"/>
    </location>
</feature>
<evidence type="ECO:0000313" key="3">
    <source>
        <dbReference type="EMBL" id="RHW18690.1"/>
    </source>
</evidence>
<dbReference type="EMBL" id="QWLV01000001">
    <property type="protein sequence ID" value="RHW18690.1"/>
    <property type="molecule type" value="Genomic_DNA"/>
</dbReference>